<gene>
    <name evidence="3" type="ORF">MAIT1_03823</name>
</gene>
<evidence type="ECO:0000256" key="2">
    <source>
        <dbReference type="SAM" id="SignalP"/>
    </source>
</evidence>
<protein>
    <submittedName>
        <fullName evidence="3">Uncharacterized protein</fullName>
    </submittedName>
</protein>
<evidence type="ECO:0000313" key="3">
    <source>
        <dbReference type="EMBL" id="OSM07244.1"/>
    </source>
</evidence>
<feature type="compositionally biased region" description="Polar residues" evidence="1">
    <location>
        <begin position="84"/>
        <end position="93"/>
    </location>
</feature>
<organism evidence="3 4">
    <name type="scientific">Magnetofaba australis IT-1</name>
    <dbReference type="NCBI Taxonomy" id="1434232"/>
    <lineage>
        <taxon>Bacteria</taxon>
        <taxon>Pseudomonadati</taxon>
        <taxon>Pseudomonadota</taxon>
        <taxon>Magnetococcia</taxon>
        <taxon>Magnetococcales</taxon>
        <taxon>Magnetococcaceae</taxon>
        <taxon>Magnetofaba</taxon>
    </lineage>
</organism>
<dbReference type="EMBL" id="LVJN01000015">
    <property type="protein sequence ID" value="OSM07244.1"/>
    <property type="molecule type" value="Genomic_DNA"/>
</dbReference>
<keyword evidence="4" id="KW-1185">Reference proteome</keyword>
<name>A0A1Y2KBE1_9PROT</name>
<comment type="caution">
    <text evidence="3">The sequence shown here is derived from an EMBL/GenBank/DDBJ whole genome shotgun (WGS) entry which is preliminary data.</text>
</comment>
<dbReference type="AlphaFoldDB" id="A0A1Y2KBE1"/>
<feature type="region of interest" description="Disordered" evidence="1">
    <location>
        <begin position="68"/>
        <end position="93"/>
    </location>
</feature>
<feature type="signal peptide" evidence="2">
    <location>
        <begin position="1"/>
        <end position="23"/>
    </location>
</feature>
<dbReference type="Proteomes" id="UP000194003">
    <property type="component" value="Unassembled WGS sequence"/>
</dbReference>
<evidence type="ECO:0000313" key="4">
    <source>
        <dbReference type="Proteomes" id="UP000194003"/>
    </source>
</evidence>
<accession>A0A1Y2KBE1</accession>
<dbReference type="RefSeq" id="WP_085441193.1">
    <property type="nucleotide sequence ID" value="NZ_LVJN01000015.1"/>
</dbReference>
<feature type="chain" id="PRO_5012576094" evidence="2">
    <location>
        <begin position="24"/>
        <end position="93"/>
    </location>
</feature>
<reference evidence="3 4" key="1">
    <citation type="journal article" date="2016" name="BMC Genomics">
        <title>Combined genomic and structural analyses of a cultured magnetotactic bacterium reveals its niche adaptation to a dynamic environment.</title>
        <authorList>
            <person name="Araujo A.C."/>
            <person name="Morillo V."/>
            <person name="Cypriano J."/>
            <person name="Teixeira L.C."/>
            <person name="Leao P."/>
            <person name="Lyra S."/>
            <person name="Almeida L.G."/>
            <person name="Bazylinski D.A."/>
            <person name="Vasconcellos A.T."/>
            <person name="Abreu F."/>
            <person name="Lins U."/>
        </authorList>
    </citation>
    <scope>NUCLEOTIDE SEQUENCE [LARGE SCALE GENOMIC DNA]</scope>
    <source>
        <strain evidence="3 4">IT-1</strain>
    </source>
</reference>
<proteinExistence type="predicted"/>
<sequence>MRFALNLIAAAAFTLAMAGNAAAATQNGDPEFEADLKRTCQQFAKEDGVSVNEMANYLRNCVEELRGSSDTLQTEPPLEDANMDGQQEPKTSY</sequence>
<keyword evidence="2" id="KW-0732">Signal</keyword>
<evidence type="ECO:0000256" key="1">
    <source>
        <dbReference type="SAM" id="MobiDB-lite"/>
    </source>
</evidence>